<evidence type="ECO:0000313" key="3">
    <source>
        <dbReference type="Proteomes" id="UP001190700"/>
    </source>
</evidence>
<dbReference type="Proteomes" id="UP001190700">
    <property type="component" value="Unassembled WGS sequence"/>
</dbReference>
<name>A0AAE0F4V5_9CHLO</name>
<sequence length="261" mass="28398">MQRKVQLMASVIKSLGAAFRKLAAGLVAEGRITATRGVETLVELAEAGQLPTPAALAADFDDRQSFDEDDACPGMESGDDSDEEEIPLDEMPEDMVDQPRKERVTVRITAAAATLKRFNAEEREMLDARCQAMVEAGTLRPSSLMQVELTGRVDLRAEDLKFDNPAPGTSVTDKMLHLLQATSCGQRESNMMMRSEWGGPEGAVDAALTTPAGLTATQFDPRHPDLTQEQEAASDKEYNLASTQPWQGMAVHPCKVHPDKV</sequence>
<feature type="region of interest" description="Disordered" evidence="1">
    <location>
        <begin position="65"/>
        <end position="101"/>
    </location>
</feature>
<keyword evidence="3" id="KW-1185">Reference proteome</keyword>
<reference evidence="2 3" key="1">
    <citation type="journal article" date="2015" name="Genome Biol. Evol.">
        <title>Comparative Genomics of a Bacterivorous Green Alga Reveals Evolutionary Causalities and Consequences of Phago-Mixotrophic Mode of Nutrition.</title>
        <authorList>
            <person name="Burns J.A."/>
            <person name="Paasch A."/>
            <person name="Narechania A."/>
            <person name="Kim E."/>
        </authorList>
    </citation>
    <scope>NUCLEOTIDE SEQUENCE [LARGE SCALE GENOMIC DNA]</scope>
    <source>
        <strain evidence="2 3">PLY_AMNH</strain>
    </source>
</reference>
<evidence type="ECO:0000313" key="2">
    <source>
        <dbReference type="EMBL" id="KAK3251452.1"/>
    </source>
</evidence>
<evidence type="ECO:0000256" key="1">
    <source>
        <dbReference type="SAM" id="MobiDB-lite"/>
    </source>
</evidence>
<feature type="compositionally biased region" description="Acidic residues" evidence="1">
    <location>
        <begin position="67"/>
        <end position="96"/>
    </location>
</feature>
<comment type="caution">
    <text evidence="2">The sequence shown here is derived from an EMBL/GenBank/DDBJ whole genome shotgun (WGS) entry which is preliminary data.</text>
</comment>
<dbReference type="EMBL" id="LGRX02026026">
    <property type="protein sequence ID" value="KAK3251452.1"/>
    <property type="molecule type" value="Genomic_DNA"/>
</dbReference>
<gene>
    <name evidence="2" type="ORF">CYMTET_39208</name>
</gene>
<proteinExistence type="predicted"/>
<organism evidence="2 3">
    <name type="scientific">Cymbomonas tetramitiformis</name>
    <dbReference type="NCBI Taxonomy" id="36881"/>
    <lineage>
        <taxon>Eukaryota</taxon>
        <taxon>Viridiplantae</taxon>
        <taxon>Chlorophyta</taxon>
        <taxon>Pyramimonadophyceae</taxon>
        <taxon>Pyramimonadales</taxon>
        <taxon>Pyramimonadaceae</taxon>
        <taxon>Cymbomonas</taxon>
    </lineage>
</organism>
<accession>A0AAE0F4V5</accession>
<dbReference type="AlphaFoldDB" id="A0AAE0F4V5"/>
<protein>
    <submittedName>
        <fullName evidence="2">Uncharacterized protein</fullName>
    </submittedName>
</protein>